<comment type="subcellular location">
    <subcellularLocation>
        <location evidence="1 10">Cytoplasm</location>
    </subcellularLocation>
</comment>
<dbReference type="InterPro" id="IPR000291">
    <property type="entry name" value="D-Ala_lig_Van_CS"/>
</dbReference>
<dbReference type="UniPathway" id="UPA00219"/>
<dbReference type="PROSITE" id="PS50975">
    <property type="entry name" value="ATP_GRASP"/>
    <property type="match status" value="1"/>
</dbReference>
<evidence type="ECO:0000256" key="5">
    <source>
        <dbReference type="ARBA" id="ARBA00022741"/>
    </source>
</evidence>
<comment type="catalytic activity">
    <reaction evidence="10">
        <text>2 D-alanine + ATP = D-alanyl-D-alanine + ADP + phosphate + H(+)</text>
        <dbReference type="Rhea" id="RHEA:11224"/>
        <dbReference type="ChEBI" id="CHEBI:15378"/>
        <dbReference type="ChEBI" id="CHEBI:30616"/>
        <dbReference type="ChEBI" id="CHEBI:43474"/>
        <dbReference type="ChEBI" id="CHEBI:57416"/>
        <dbReference type="ChEBI" id="CHEBI:57822"/>
        <dbReference type="ChEBI" id="CHEBI:456216"/>
        <dbReference type="EC" id="6.3.2.4"/>
    </reaction>
</comment>
<dbReference type="NCBIfam" id="NF002378">
    <property type="entry name" value="PRK01372.1"/>
    <property type="match status" value="1"/>
</dbReference>
<evidence type="ECO:0000256" key="8">
    <source>
        <dbReference type="ARBA" id="ARBA00022984"/>
    </source>
</evidence>
<evidence type="ECO:0000256" key="1">
    <source>
        <dbReference type="ARBA" id="ARBA00004496"/>
    </source>
</evidence>
<dbReference type="Pfam" id="PF07478">
    <property type="entry name" value="Dala_Dala_lig_C"/>
    <property type="match status" value="1"/>
</dbReference>
<keyword evidence="5 13" id="KW-0547">Nucleotide-binding</keyword>
<dbReference type="Proteomes" id="UP000230353">
    <property type="component" value="Unassembled WGS sequence"/>
</dbReference>
<dbReference type="GO" id="GO:0046872">
    <property type="term" value="F:metal ion binding"/>
    <property type="evidence" value="ECO:0007669"/>
    <property type="project" value="UniProtKB-KW"/>
</dbReference>
<dbReference type="Gene3D" id="3.40.50.20">
    <property type="match status" value="1"/>
</dbReference>
<evidence type="ECO:0000256" key="6">
    <source>
        <dbReference type="ARBA" id="ARBA00022840"/>
    </source>
</evidence>
<dbReference type="InterPro" id="IPR005905">
    <property type="entry name" value="D_ala_D_ala"/>
</dbReference>
<dbReference type="AlphaFoldDB" id="A0A2H0WLC5"/>
<dbReference type="GO" id="GO:0009252">
    <property type="term" value="P:peptidoglycan biosynthetic process"/>
    <property type="evidence" value="ECO:0007669"/>
    <property type="project" value="UniProtKB-UniRule"/>
</dbReference>
<dbReference type="Gene3D" id="3.30.470.20">
    <property type="entry name" value="ATP-grasp fold, B domain"/>
    <property type="match status" value="1"/>
</dbReference>
<feature type="active site" evidence="11">
    <location>
        <position position="164"/>
    </location>
</feature>
<comment type="similarity">
    <text evidence="2 10">Belongs to the D-alanine--D-alanine ligase family.</text>
</comment>
<evidence type="ECO:0000256" key="10">
    <source>
        <dbReference type="HAMAP-Rule" id="MF_00047"/>
    </source>
</evidence>
<dbReference type="GO" id="GO:0005737">
    <property type="term" value="C:cytoplasm"/>
    <property type="evidence" value="ECO:0007669"/>
    <property type="project" value="UniProtKB-SubCell"/>
</dbReference>
<evidence type="ECO:0000256" key="4">
    <source>
        <dbReference type="ARBA" id="ARBA00022598"/>
    </source>
</evidence>
<evidence type="ECO:0000313" key="16">
    <source>
        <dbReference type="Proteomes" id="UP000230353"/>
    </source>
</evidence>
<comment type="pathway">
    <text evidence="10">Cell wall biogenesis; peptidoglycan biosynthesis.</text>
</comment>
<name>A0A2H0WLC5_9BACT</name>
<dbReference type="InterPro" id="IPR011761">
    <property type="entry name" value="ATP-grasp"/>
</dbReference>
<feature type="active site" evidence="11">
    <location>
        <position position="300"/>
    </location>
</feature>
<comment type="function">
    <text evidence="10">Cell wall formation.</text>
</comment>
<comment type="cofactor">
    <cofactor evidence="12">
        <name>Mg(2+)</name>
        <dbReference type="ChEBI" id="CHEBI:18420"/>
    </cofactor>
    <cofactor evidence="12">
        <name>Mn(2+)</name>
        <dbReference type="ChEBI" id="CHEBI:29035"/>
    </cofactor>
    <text evidence="12">Binds 2 magnesium or manganese ions per subunit.</text>
</comment>
<dbReference type="EMBL" id="PEZL01000024">
    <property type="protein sequence ID" value="PIS13437.1"/>
    <property type="molecule type" value="Genomic_DNA"/>
</dbReference>
<comment type="caution">
    <text evidence="15">The sequence shown here is derived from an EMBL/GenBank/DDBJ whole genome shotgun (WGS) entry which is preliminary data.</text>
</comment>
<feature type="binding site" evidence="12">
    <location>
        <position position="289"/>
    </location>
    <ligand>
        <name>Mg(2+)</name>
        <dbReference type="ChEBI" id="CHEBI:18420"/>
        <label>1</label>
    </ligand>
</feature>
<protein>
    <recommendedName>
        <fullName evidence="10">D-alanine--D-alanine ligase</fullName>
        <ecNumber evidence="10">6.3.2.4</ecNumber>
    </recommendedName>
    <alternativeName>
        <fullName evidence="10">D-Ala-D-Ala ligase</fullName>
    </alternativeName>
    <alternativeName>
        <fullName evidence="10">D-alanylalanine synthetase</fullName>
    </alternativeName>
</protein>
<gene>
    <name evidence="10" type="primary">ddl</name>
    <name evidence="15" type="ORF">COT67_01725</name>
</gene>
<keyword evidence="4 10" id="KW-0436">Ligase</keyword>
<evidence type="ECO:0000256" key="11">
    <source>
        <dbReference type="PIRSR" id="PIRSR039102-1"/>
    </source>
</evidence>
<dbReference type="Gene3D" id="3.30.1490.20">
    <property type="entry name" value="ATP-grasp fold, A domain"/>
    <property type="match status" value="1"/>
</dbReference>
<keyword evidence="12" id="KW-0464">Manganese</keyword>
<evidence type="ECO:0000256" key="12">
    <source>
        <dbReference type="PIRSR" id="PIRSR039102-3"/>
    </source>
</evidence>
<feature type="active site" evidence="11">
    <location>
        <position position="20"/>
    </location>
</feature>
<keyword evidence="12" id="KW-0460">Magnesium</keyword>
<keyword evidence="6 13" id="KW-0067">ATP-binding</keyword>
<dbReference type="GO" id="GO:0008360">
    <property type="term" value="P:regulation of cell shape"/>
    <property type="evidence" value="ECO:0007669"/>
    <property type="project" value="UniProtKB-KW"/>
</dbReference>
<keyword evidence="12" id="KW-0479">Metal-binding</keyword>
<evidence type="ECO:0000256" key="9">
    <source>
        <dbReference type="ARBA" id="ARBA00023316"/>
    </source>
</evidence>
<proteinExistence type="inferred from homology"/>
<evidence type="ECO:0000256" key="13">
    <source>
        <dbReference type="PROSITE-ProRule" id="PRU00409"/>
    </source>
</evidence>
<feature type="binding site" evidence="12">
    <location>
        <position position="291"/>
    </location>
    <ligand>
        <name>Mg(2+)</name>
        <dbReference type="ChEBI" id="CHEBI:18420"/>
        <label>2</label>
    </ligand>
</feature>
<evidence type="ECO:0000259" key="14">
    <source>
        <dbReference type="PROSITE" id="PS50975"/>
    </source>
</evidence>
<evidence type="ECO:0000256" key="2">
    <source>
        <dbReference type="ARBA" id="ARBA00010871"/>
    </source>
</evidence>
<dbReference type="PROSITE" id="PS00844">
    <property type="entry name" value="DALA_DALA_LIGASE_2"/>
    <property type="match status" value="1"/>
</dbReference>
<keyword evidence="9 10" id="KW-0961">Cell wall biogenesis/degradation</keyword>
<dbReference type="PANTHER" id="PTHR23132">
    <property type="entry name" value="D-ALANINE--D-ALANINE LIGASE"/>
    <property type="match status" value="1"/>
</dbReference>
<dbReference type="InterPro" id="IPR016185">
    <property type="entry name" value="PreATP-grasp_dom_sf"/>
</dbReference>
<dbReference type="NCBIfam" id="TIGR01205">
    <property type="entry name" value="D_ala_D_alaTIGR"/>
    <property type="match status" value="1"/>
</dbReference>
<dbReference type="InterPro" id="IPR013815">
    <property type="entry name" value="ATP_grasp_subdomain_1"/>
</dbReference>
<dbReference type="Pfam" id="PF01820">
    <property type="entry name" value="Dala_Dala_lig_N"/>
    <property type="match status" value="1"/>
</dbReference>
<dbReference type="HAMAP" id="MF_00047">
    <property type="entry name" value="Dala_Dala_lig"/>
    <property type="match status" value="1"/>
</dbReference>
<dbReference type="EC" id="6.3.2.4" evidence="10"/>
<keyword evidence="3 10" id="KW-0963">Cytoplasm</keyword>
<dbReference type="SUPFAM" id="SSF56059">
    <property type="entry name" value="Glutathione synthetase ATP-binding domain-like"/>
    <property type="match status" value="1"/>
</dbReference>
<accession>A0A2H0WLC5</accession>
<dbReference type="InterPro" id="IPR011095">
    <property type="entry name" value="Dala_Dala_lig_C"/>
</dbReference>
<feature type="binding site" evidence="12">
    <location>
        <position position="277"/>
    </location>
    <ligand>
        <name>Mg(2+)</name>
        <dbReference type="ChEBI" id="CHEBI:18420"/>
        <label>1</label>
    </ligand>
</feature>
<feature type="binding site" evidence="12">
    <location>
        <position position="289"/>
    </location>
    <ligand>
        <name>Mg(2+)</name>
        <dbReference type="ChEBI" id="CHEBI:18420"/>
        <label>2</label>
    </ligand>
</feature>
<feature type="domain" description="ATP-grasp" evidence="14">
    <location>
        <begin position="114"/>
        <end position="322"/>
    </location>
</feature>
<keyword evidence="7 10" id="KW-0133">Cell shape</keyword>
<dbReference type="PANTHER" id="PTHR23132:SF23">
    <property type="entry name" value="D-ALANINE--D-ALANINE LIGASE B"/>
    <property type="match status" value="1"/>
</dbReference>
<dbReference type="GO" id="GO:0008716">
    <property type="term" value="F:D-alanine-D-alanine ligase activity"/>
    <property type="evidence" value="ECO:0007669"/>
    <property type="project" value="UniProtKB-UniRule"/>
</dbReference>
<evidence type="ECO:0000256" key="7">
    <source>
        <dbReference type="ARBA" id="ARBA00022960"/>
    </source>
</evidence>
<evidence type="ECO:0000313" key="15">
    <source>
        <dbReference type="EMBL" id="PIS13437.1"/>
    </source>
</evidence>
<dbReference type="GO" id="GO:0005524">
    <property type="term" value="F:ATP binding"/>
    <property type="evidence" value="ECO:0007669"/>
    <property type="project" value="UniProtKB-UniRule"/>
</dbReference>
<dbReference type="SUPFAM" id="SSF52440">
    <property type="entry name" value="PreATP-grasp domain"/>
    <property type="match status" value="1"/>
</dbReference>
<organism evidence="15 16">
    <name type="scientific">Candidatus Tagabacteria bacterium CG09_land_8_20_14_0_10_41_14</name>
    <dbReference type="NCBI Taxonomy" id="1975021"/>
    <lineage>
        <taxon>Bacteria</taxon>
        <taxon>Candidatus Tagaibacteriota</taxon>
    </lineage>
</organism>
<keyword evidence="8 10" id="KW-0573">Peptidoglycan synthesis</keyword>
<dbReference type="InterPro" id="IPR011127">
    <property type="entry name" value="Dala_Dala_lig_N"/>
</dbReference>
<reference evidence="16" key="1">
    <citation type="submission" date="2017-09" db="EMBL/GenBank/DDBJ databases">
        <title>Depth-based differentiation of microbial function through sediment-hosted aquifers and enrichment of novel symbionts in the deep terrestrial subsurface.</title>
        <authorList>
            <person name="Probst A.J."/>
            <person name="Ladd B."/>
            <person name="Jarett J.K."/>
            <person name="Geller-Mcgrath D.E."/>
            <person name="Sieber C.M.K."/>
            <person name="Emerson J.B."/>
            <person name="Anantharaman K."/>
            <person name="Thomas B.C."/>
            <person name="Malmstrom R."/>
            <person name="Stieglmeier M."/>
            <person name="Klingl A."/>
            <person name="Woyke T."/>
            <person name="Ryan C.M."/>
            <person name="Banfield J.F."/>
        </authorList>
    </citation>
    <scope>NUCLEOTIDE SEQUENCE [LARGE SCALE GENOMIC DNA]</scope>
</reference>
<dbReference type="GO" id="GO:0071555">
    <property type="term" value="P:cell wall organization"/>
    <property type="evidence" value="ECO:0007669"/>
    <property type="project" value="UniProtKB-KW"/>
</dbReference>
<dbReference type="PIRSF" id="PIRSF039102">
    <property type="entry name" value="Ddl/VanB"/>
    <property type="match status" value="1"/>
</dbReference>
<evidence type="ECO:0000256" key="3">
    <source>
        <dbReference type="ARBA" id="ARBA00022490"/>
    </source>
</evidence>
<sequence length="328" mass="35888">MNKSMSRIKVGVARGGPSSEYDISLKTGGEVLKYLPERYEGLDVLIDKSGQWHLSGFPQKPLEIFERVDVLFNALHGEFGEDGRVQQLFEGCNAPYTGSRILASALAMKKHLAREIFQQFGISVPKAMVFSADKFYGLDVADCAKKIFNSMSPPWVIKPASAGSSVGVSICSSFSELVRAMEKASAVGDVVLAEGYIKGREATCAVLEDFRGEKYYALPVVEIVPPLGKFFDYDVKYDGSTREICPAGFDGDTKRRLEQTARLAHQILGCRHYSRADFIVAKDGVYLLEVNTLPGLTSESLFPKAAAAAGLEFPQLLDHILKLALTKG</sequence>